<comment type="subcellular location">
    <subcellularLocation>
        <location evidence="1">Membrane</location>
        <topology evidence="1">Multi-pass membrane protein</topology>
    </subcellularLocation>
</comment>
<keyword evidence="2 9" id="KW-0812">Transmembrane</keyword>
<dbReference type="Pfam" id="PF00001">
    <property type="entry name" value="7tm_1"/>
    <property type="match status" value="1"/>
</dbReference>
<feature type="domain" description="G-protein coupled receptors family 1 profile" evidence="11">
    <location>
        <begin position="52"/>
        <end position="293"/>
    </location>
</feature>
<evidence type="ECO:0000313" key="12">
    <source>
        <dbReference type="Ensembl" id="ENSLLTP00000018117.1"/>
    </source>
</evidence>
<dbReference type="GeneTree" id="ENSGT01020000230438"/>
<keyword evidence="13" id="KW-1185">Reference proteome</keyword>
<feature type="signal peptide" evidence="10">
    <location>
        <begin position="1"/>
        <end position="23"/>
    </location>
</feature>
<feature type="chain" id="PRO_5045940238" description="G-protein coupled receptors family 1 profile domain-containing protein" evidence="10">
    <location>
        <begin position="24"/>
        <end position="351"/>
    </location>
</feature>
<evidence type="ECO:0000256" key="8">
    <source>
        <dbReference type="ARBA" id="ARBA00025736"/>
    </source>
</evidence>
<accession>A0A8C5WW67</accession>
<evidence type="ECO:0000256" key="1">
    <source>
        <dbReference type="ARBA" id="ARBA00004141"/>
    </source>
</evidence>
<keyword evidence="5 9" id="KW-0472">Membrane</keyword>
<reference evidence="12" key="2">
    <citation type="submission" date="2025-09" db="UniProtKB">
        <authorList>
            <consortium name="Ensembl"/>
        </authorList>
    </citation>
    <scope>IDENTIFICATION</scope>
</reference>
<keyword evidence="3 9" id="KW-1133">Transmembrane helix</keyword>
<name>A0A8C5WW67_LATLA</name>
<evidence type="ECO:0000256" key="9">
    <source>
        <dbReference type="SAM" id="Phobius"/>
    </source>
</evidence>
<dbReference type="PANTHER" id="PTHR24225">
    <property type="entry name" value="CHEMOTACTIC RECEPTOR"/>
    <property type="match status" value="1"/>
</dbReference>
<evidence type="ECO:0000313" key="13">
    <source>
        <dbReference type="Proteomes" id="UP000694406"/>
    </source>
</evidence>
<reference evidence="12" key="1">
    <citation type="submission" date="2025-08" db="UniProtKB">
        <authorList>
            <consortium name="Ensembl"/>
        </authorList>
    </citation>
    <scope>IDENTIFICATION</scope>
</reference>
<dbReference type="InterPro" id="IPR017452">
    <property type="entry name" value="GPCR_Rhodpsn_7TM"/>
</dbReference>
<keyword evidence="7" id="KW-0807">Transducer</keyword>
<dbReference type="AlphaFoldDB" id="A0A8C5WW67"/>
<feature type="transmembrane region" description="Helical" evidence="9">
    <location>
        <begin position="238"/>
        <end position="260"/>
    </location>
</feature>
<sequence>MSGNFSLVLKLLLSLITMNVSYCLSNVTAVEEVMRHIAIVTNVIILLLGISGNGLVMWIIVTRKKHKTFTSTFYFNLAVADFLFSMGRIPALVQEIMYQQWPFGLALCKVHSFVRYLTTFTSVFVLTVISLYRCLMVVKPVWARNHQSPRFQTLMCIGAWTLALFFSLPYLVVRTIEVRNGASCCIYHKALKTSTELPLRMSRFFGGFLLPFIIISTAYSILLCKLRERRWKSCHRTISLVTTIVALFFICWLPHHIFVLLNTVWTKNALWGIALKVSNALAYLHSCINPVLYGFVGYLQSRGLRRRASFLGLFRRALIEEDTSFATENLLNATSTLDVSYSPSPFPLRSS</sequence>
<keyword evidence="4" id="KW-0297">G-protein coupled receptor</keyword>
<evidence type="ECO:0000256" key="4">
    <source>
        <dbReference type="ARBA" id="ARBA00023040"/>
    </source>
</evidence>
<keyword evidence="10" id="KW-0732">Signal</keyword>
<evidence type="ECO:0000256" key="3">
    <source>
        <dbReference type="ARBA" id="ARBA00022989"/>
    </source>
</evidence>
<organism evidence="12 13">
    <name type="scientific">Laticauda laticaudata</name>
    <name type="common">Blue-ringed sea krait</name>
    <name type="synonym">Blue-lipped sea krait</name>
    <dbReference type="NCBI Taxonomy" id="8630"/>
    <lineage>
        <taxon>Eukaryota</taxon>
        <taxon>Metazoa</taxon>
        <taxon>Chordata</taxon>
        <taxon>Craniata</taxon>
        <taxon>Vertebrata</taxon>
        <taxon>Euteleostomi</taxon>
        <taxon>Lepidosauria</taxon>
        <taxon>Squamata</taxon>
        <taxon>Bifurcata</taxon>
        <taxon>Unidentata</taxon>
        <taxon>Episquamata</taxon>
        <taxon>Toxicofera</taxon>
        <taxon>Serpentes</taxon>
        <taxon>Colubroidea</taxon>
        <taxon>Elapidae</taxon>
        <taxon>Laticaudinae</taxon>
        <taxon>Laticauda</taxon>
    </lineage>
</organism>
<dbReference type="PROSITE" id="PS50262">
    <property type="entry name" value="G_PROTEIN_RECEP_F1_2"/>
    <property type="match status" value="1"/>
</dbReference>
<evidence type="ECO:0000256" key="5">
    <source>
        <dbReference type="ARBA" id="ARBA00023136"/>
    </source>
</evidence>
<evidence type="ECO:0000256" key="10">
    <source>
        <dbReference type="SAM" id="SignalP"/>
    </source>
</evidence>
<feature type="transmembrane region" description="Helical" evidence="9">
    <location>
        <begin position="153"/>
        <end position="173"/>
    </location>
</feature>
<dbReference type="Gene3D" id="1.20.1070.10">
    <property type="entry name" value="Rhodopsin 7-helix transmembrane proteins"/>
    <property type="match status" value="1"/>
</dbReference>
<dbReference type="GO" id="GO:0007204">
    <property type="term" value="P:positive regulation of cytosolic calcium ion concentration"/>
    <property type="evidence" value="ECO:0007669"/>
    <property type="project" value="TreeGrafter"/>
</dbReference>
<dbReference type="PANTHER" id="PTHR24225:SF48">
    <property type="entry name" value="C3A ANAPHYLATOXIN CHEMOTACTIC RECEPTOR-RELATED"/>
    <property type="match status" value="1"/>
</dbReference>
<comment type="similarity">
    <text evidence="8">Belongs to the chemokine-like receptor (CMKLR) family.</text>
</comment>
<feature type="transmembrane region" description="Helical" evidence="9">
    <location>
        <begin position="280"/>
        <end position="299"/>
    </location>
</feature>
<dbReference type="Ensembl" id="ENSLLTT00000018795.1">
    <property type="protein sequence ID" value="ENSLLTP00000018117.1"/>
    <property type="gene ID" value="ENSLLTG00000013719.1"/>
</dbReference>
<evidence type="ECO:0000256" key="7">
    <source>
        <dbReference type="ARBA" id="ARBA00023224"/>
    </source>
</evidence>
<feature type="transmembrane region" description="Helical" evidence="9">
    <location>
        <begin position="113"/>
        <end position="132"/>
    </location>
</feature>
<dbReference type="GO" id="GO:0006954">
    <property type="term" value="P:inflammatory response"/>
    <property type="evidence" value="ECO:0007669"/>
    <property type="project" value="TreeGrafter"/>
</dbReference>
<feature type="transmembrane region" description="Helical" evidence="9">
    <location>
        <begin position="204"/>
        <end position="226"/>
    </location>
</feature>
<dbReference type="GO" id="GO:0004930">
    <property type="term" value="F:G protein-coupled receptor activity"/>
    <property type="evidence" value="ECO:0007669"/>
    <property type="project" value="UniProtKB-KW"/>
</dbReference>
<dbReference type="GO" id="GO:0005886">
    <property type="term" value="C:plasma membrane"/>
    <property type="evidence" value="ECO:0007669"/>
    <property type="project" value="TreeGrafter"/>
</dbReference>
<evidence type="ECO:0000256" key="6">
    <source>
        <dbReference type="ARBA" id="ARBA00023170"/>
    </source>
</evidence>
<dbReference type="SUPFAM" id="SSF81321">
    <property type="entry name" value="Family A G protein-coupled receptor-like"/>
    <property type="match status" value="1"/>
</dbReference>
<keyword evidence="6" id="KW-0675">Receptor</keyword>
<dbReference type="GO" id="GO:0007200">
    <property type="term" value="P:phospholipase C-activating G protein-coupled receptor signaling pathway"/>
    <property type="evidence" value="ECO:0007669"/>
    <property type="project" value="TreeGrafter"/>
</dbReference>
<dbReference type="InterPro" id="IPR000276">
    <property type="entry name" value="GPCR_Rhodpsn"/>
</dbReference>
<protein>
    <recommendedName>
        <fullName evidence="11">G-protein coupled receptors family 1 profile domain-containing protein</fullName>
    </recommendedName>
</protein>
<evidence type="ECO:0000259" key="11">
    <source>
        <dbReference type="PROSITE" id="PS50262"/>
    </source>
</evidence>
<dbReference type="PRINTS" id="PR00237">
    <property type="entry name" value="GPCRRHODOPSN"/>
</dbReference>
<dbReference type="InterPro" id="IPR000826">
    <property type="entry name" value="Formyl_rcpt-rel"/>
</dbReference>
<dbReference type="Proteomes" id="UP000694406">
    <property type="component" value="Unplaced"/>
</dbReference>
<feature type="transmembrane region" description="Helical" evidence="9">
    <location>
        <begin position="73"/>
        <end position="93"/>
    </location>
</feature>
<dbReference type="GO" id="GO:0004875">
    <property type="term" value="F:complement receptor activity"/>
    <property type="evidence" value="ECO:0007669"/>
    <property type="project" value="TreeGrafter"/>
</dbReference>
<evidence type="ECO:0000256" key="2">
    <source>
        <dbReference type="ARBA" id="ARBA00022692"/>
    </source>
</evidence>
<feature type="transmembrane region" description="Helical" evidence="9">
    <location>
        <begin position="39"/>
        <end position="61"/>
    </location>
</feature>
<proteinExistence type="inferred from homology"/>